<feature type="compositionally biased region" description="Polar residues" evidence="8">
    <location>
        <begin position="296"/>
        <end position="308"/>
    </location>
</feature>
<dbReference type="PROSITE" id="PS50297">
    <property type="entry name" value="ANK_REP_REGION"/>
    <property type="match status" value="3"/>
</dbReference>
<keyword evidence="12" id="KW-1185">Reference proteome</keyword>
<keyword evidence="4" id="KW-0862">Zinc</keyword>
<evidence type="ECO:0000256" key="6">
    <source>
        <dbReference type="PROSITE-ProRule" id="PRU00023"/>
    </source>
</evidence>
<feature type="compositionally biased region" description="Basic and acidic residues" evidence="8">
    <location>
        <begin position="309"/>
        <end position="318"/>
    </location>
</feature>
<proteinExistence type="predicted"/>
<evidence type="ECO:0000313" key="12">
    <source>
        <dbReference type="Proteomes" id="UP000762676"/>
    </source>
</evidence>
<dbReference type="PRINTS" id="PR01415">
    <property type="entry name" value="ANKYRIN"/>
</dbReference>
<dbReference type="CDD" id="cd17734">
    <property type="entry name" value="BRCT_Bard1_rpt1"/>
    <property type="match status" value="1"/>
</dbReference>
<dbReference type="EMBL" id="BMAT01012718">
    <property type="protein sequence ID" value="GFR97895.1"/>
    <property type="molecule type" value="Genomic_DNA"/>
</dbReference>
<evidence type="ECO:0000256" key="5">
    <source>
        <dbReference type="ARBA" id="ARBA00023043"/>
    </source>
</evidence>
<dbReference type="Gene3D" id="1.25.40.20">
    <property type="entry name" value="Ankyrin repeat-containing domain"/>
    <property type="match status" value="1"/>
</dbReference>
<dbReference type="PROSITE" id="PS50089">
    <property type="entry name" value="ZF_RING_2"/>
    <property type="match status" value="1"/>
</dbReference>
<dbReference type="SMART" id="SM00292">
    <property type="entry name" value="BRCT"/>
    <property type="match status" value="2"/>
</dbReference>
<protein>
    <submittedName>
        <fullName evidence="11">BRCA1-associated RING domain protein 1</fullName>
    </submittedName>
</protein>
<dbReference type="InterPro" id="IPR013083">
    <property type="entry name" value="Znf_RING/FYVE/PHD"/>
</dbReference>
<dbReference type="GO" id="GO:0008270">
    <property type="term" value="F:zinc ion binding"/>
    <property type="evidence" value="ECO:0007669"/>
    <property type="project" value="UniProtKB-KW"/>
</dbReference>
<dbReference type="GO" id="GO:0085020">
    <property type="term" value="P:protein K6-linked ubiquitination"/>
    <property type="evidence" value="ECO:0007669"/>
    <property type="project" value="TreeGrafter"/>
</dbReference>
<dbReference type="CDD" id="cd17720">
    <property type="entry name" value="BRCT_Bard1_rpt2"/>
    <property type="match status" value="1"/>
</dbReference>
<dbReference type="PANTHER" id="PTHR24171:SF8">
    <property type="entry name" value="BRCA1-ASSOCIATED RING DOMAIN PROTEIN 1"/>
    <property type="match status" value="1"/>
</dbReference>
<dbReference type="PROSITE" id="PS50172">
    <property type="entry name" value="BRCT"/>
    <property type="match status" value="2"/>
</dbReference>
<dbReference type="GO" id="GO:0004842">
    <property type="term" value="F:ubiquitin-protein transferase activity"/>
    <property type="evidence" value="ECO:0007669"/>
    <property type="project" value="TreeGrafter"/>
</dbReference>
<feature type="region of interest" description="Disordered" evidence="8">
    <location>
        <begin position="152"/>
        <end position="176"/>
    </location>
</feature>
<dbReference type="GO" id="GO:0070531">
    <property type="term" value="C:BRCA1-A complex"/>
    <property type="evidence" value="ECO:0007669"/>
    <property type="project" value="TreeGrafter"/>
</dbReference>
<evidence type="ECO:0000256" key="2">
    <source>
        <dbReference type="ARBA" id="ARBA00022737"/>
    </source>
</evidence>
<dbReference type="Gene3D" id="3.30.40.10">
    <property type="entry name" value="Zinc/RING finger domain, C3HC4 (zinc finger)"/>
    <property type="match status" value="1"/>
</dbReference>
<dbReference type="SUPFAM" id="SSF52113">
    <property type="entry name" value="BRCT domain"/>
    <property type="match status" value="2"/>
</dbReference>
<feature type="region of interest" description="Disordered" evidence="8">
    <location>
        <begin position="195"/>
        <end position="279"/>
    </location>
</feature>
<feature type="compositionally biased region" description="Basic and acidic residues" evidence="8">
    <location>
        <begin position="217"/>
        <end position="228"/>
    </location>
</feature>
<feature type="repeat" description="ANK" evidence="6">
    <location>
        <begin position="422"/>
        <end position="454"/>
    </location>
</feature>
<dbReference type="GO" id="GO:0031436">
    <property type="term" value="C:BRCA1-BARD1 complex"/>
    <property type="evidence" value="ECO:0007669"/>
    <property type="project" value="TreeGrafter"/>
</dbReference>
<dbReference type="InterPro" id="IPR017907">
    <property type="entry name" value="Znf_RING_CS"/>
</dbReference>
<evidence type="ECO:0000256" key="1">
    <source>
        <dbReference type="ARBA" id="ARBA00022723"/>
    </source>
</evidence>
<dbReference type="PROSITE" id="PS00518">
    <property type="entry name" value="ZF_RING_1"/>
    <property type="match status" value="1"/>
</dbReference>
<evidence type="ECO:0000256" key="3">
    <source>
        <dbReference type="ARBA" id="ARBA00022771"/>
    </source>
</evidence>
<feature type="domain" description="BRCT" evidence="10">
    <location>
        <begin position="488"/>
        <end position="584"/>
    </location>
</feature>
<evidence type="ECO:0000256" key="7">
    <source>
        <dbReference type="PROSITE-ProRule" id="PRU00175"/>
    </source>
</evidence>
<dbReference type="InterPro" id="IPR036770">
    <property type="entry name" value="Ankyrin_rpt-contain_sf"/>
</dbReference>
<evidence type="ECO:0000256" key="8">
    <source>
        <dbReference type="SAM" id="MobiDB-lite"/>
    </source>
</evidence>
<dbReference type="SUPFAM" id="SSF57850">
    <property type="entry name" value="RING/U-box"/>
    <property type="match status" value="1"/>
</dbReference>
<dbReference type="Proteomes" id="UP000762676">
    <property type="component" value="Unassembled WGS sequence"/>
</dbReference>
<feature type="compositionally biased region" description="Polar residues" evidence="8">
    <location>
        <begin position="253"/>
        <end position="276"/>
    </location>
</feature>
<feature type="region of interest" description="Disordered" evidence="8">
    <location>
        <begin position="293"/>
        <end position="338"/>
    </location>
</feature>
<dbReference type="Gene3D" id="3.40.50.10190">
    <property type="entry name" value="BRCT domain"/>
    <property type="match status" value="2"/>
</dbReference>
<evidence type="ECO:0000313" key="11">
    <source>
        <dbReference type="EMBL" id="GFR97895.1"/>
    </source>
</evidence>
<evidence type="ECO:0000259" key="10">
    <source>
        <dbReference type="PROSITE" id="PS50172"/>
    </source>
</evidence>
<dbReference type="PROSITE" id="PS50088">
    <property type="entry name" value="ANK_REPEAT"/>
    <property type="match status" value="3"/>
</dbReference>
<keyword evidence="2" id="KW-0677">Repeat</keyword>
<feature type="domain" description="RING-type" evidence="9">
    <location>
        <begin position="97"/>
        <end position="118"/>
    </location>
</feature>
<accession>A0AAV4HMG8</accession>
<evidence type="ECO:0000259" key="9">
    <source>
        <dbReference type="PROSITE" id="PS50089"/>
    </source>
</evidence>
<dbReference type="SMART" id="SM00248">
    <property type="entry name" value="ANK"/>
    <property type="match status" value="3"/>
</dbReference>
<dbReference type="InterPro" id="IPR001841">
    <property type="entry name" value="Znf_RING"/>
</dbReference>
<feature type="compositionally biased region" description="Low complexity" evidence="8">
    <location>
        <begin position="12"/>
        <end position="21"/>
    </location>
</feature>
<feature type="repeat" description="ANK" evidence="6">
    <location>
        <begin position="356"/>
        <end position="388"/>
    </location>
</feature>
<feature type="domain" description="BRCT" evidence="10">
    <location>
        <begin position="606"/>
        <end position="719"/>
    </location>
</feature>
<sequence length="720" mass="79342">MEREDKTRGSKTRSSSRSVSKPPEADKCLTSPGVPPSNEYRLNSDITDFSSSSFETYHGTKAALKNLQDSLSCRNGCQTFKQHQGKYQQELFALGVCEHRFCKSCVDNNEESKCPVCSMPYRLTEVKVDKQLSNISALCISLTNILAGKPDQIASDSKESGSSTTEKSNEKAEVTKIKQSCPKLKVTKTKESLSFDENVATGRNRKGSGNPSPSSLKLKDQVTPEISRRGRKRNSNRGECDFHTPNEVIVSAKVSQSSTSTPTNSGKRSGSNQKSQKIAIEDSKILNELKEKENCSAGSSYQNQTTPNHRAEMKDLSKQRKMHSPSPAFKKNAREQKTPTAGRIGNVSILEKRNAKGESPLQVAAVKANFQKVQELLLKGANPNVKDNAGWTPLHEAVNHGNVKIAEILLDHGASVNAPGLENDTPLHDAVSNYSLDCVKLLVSRGANVMARNSHGQTALDMAQTEVMREALLVPDGISVAPEDNTFMETDIFNGGRMCFVTSSLSKEKLISAQECAKLLDAKLLEDHSVEVTHSINGVNADGLCARTLKYLNALLNGAWIVSPEWVGECLKQKKRVNEEDFEVLGCVTRGPCRAPQKARLNRMKKLPGLFDGCQFYFQGKFQYPTPSKDQLVQLVKLGGGIILTREPRLHNLDDYPYTVPYHAASTSSLSDCTIFVIYDDSCPNPPHVKAQRMSYLPASWLMDCIASFALLEKMDYLKH</sequence>
<keyword evidence="1" id="KW-0479">Metal-binding</keyword>
<dbReference type="AlphaFoldDB" id="A0AAV4HMG8"/>
<dbReference type="SUPFAM" id="SSF48403">
    <property type="entry name" value="Ankyrin repeat"/>
    <property type="match status" value="1"/>
</dbReference>
<dbReference type="InterPro" id="IPR036420">
    <property type="entry name" value="BRCT_dom_sf"/>
</dbReference>
<feature type="region of interest" description="Disordered" evidence="8">
    <location>
        <begin position="1"/>
        <end position="42"/>
    </location>
</feature>
<dbReference type="Pfam" id="PF12796">
    <property type="entry name" value="Ank_2"/>
    <property type="match status" value="1"/>
</dbReference>
<dbReference type="InterPro" id="IPR001357">
    <property type="entry name" value="BRCT_dom"/>
</dbReference>
<name>A0AAV4HMG8_9GAST</name>
<comment type="caution">
    <text evidence="11">The sequence shown here is derived from an EMBL/GenBank/DDBJ whole genome shotgun (WGS) entry which is preliminary data.</text>
</comment>
<keyword evidence="3 7" id="KW-0863">Zinc-finger</keyword>
<keyword evidence="5 6" id="KW-0040">ANK repeat</keyword>
<reference evidence="11 12" key="1">
    <citation type="journal article" date="2021" name="Elife">
        <title>Chloroplast acquisition without the gene transfer in kleptoplastic sea slugs, Plakobranchus ocellatus.</title>
        <authorList>
            <person name="Maeda T."/>
            <person name="Takahashi S."/>
            <person name="Yoshida T."/>
            <person name="Shimamura S."/>
            <person name="Takaki Y."/>
            <person name="Nagai Y."/>
            <person name="Toyoda A."/>
            <person name="Suzuki Y."/>
            <person name="Arimoto A."/>
            <person name="Ishii H."/>
            <person name="Satoh N."/>
            <person name="Nishiyama T."/>
            <person name="Hasebe M."/>
            <person name="Maruyama T."/>
            <person name="Minagawa J."/>
            <person name="Obokata J."/>
            <person name="Shigenobu S."/>
        </authorList>
    </citation>
    <scope>NUCLEOTIDE SEQUENCE [LARGE SCALE GENOMIC DNA]</scope>
</reference>
<dbReference type="InterPro" id="IPR002110">
    <property type="entry name" value="Ankyrin_rpt"/>
</dbReference>
<feature type="compositionally biased region" description="Basic and acidic residues" evidence="8">
    <location>
        <begin position="167"/>
        <end position="176"/>
    </location>
</feature>
<dbReference type="PANTHER" id="PTHR24171">
    <property type="entry name" value="ANKYRIN REPEAT DOMAIN-CONTAINING PROTEIN 39-RELATED"/>
    <property type="match status" value="1"/>
</dbReference>
<feature type="repeat" description="ANK" evidence="6">
    <location>
        <begin position="389"/>
        <end position="421"/>
    </location>
</feature>
<dbReference type="Pfam" id="PF00023">
    <property type="entry name" value="Ank"/>
    <property type="match status" value="1"/>
</dbReference>
<organism evidence="11 12">
    <name type="scientific">Elysia marginata</name>
    <dbReference type="NCBI Taxonomy" id="1093978"/>
    <lineage>
        <taxon>Eukaryota</taxon>
        <taxon>Metazoa</taxon>
        <taxon>Spiralia</taxon>
        <taxon>Lophotrochozoa</taxon>
        <taxon>Mollusca</taxon>
        <taxon>Gastropoda</taxon>
        <taxon>Heterobranchia</taxon>
        <taxon>Euthyneura</taxon>
        <taxon>Panpulmonata</taxon>
        <taxon>Sacoglossa</taxon>
        <taxon>Placobranchoidea</taxon>
        <taxon>Plakobranchidae</taxon>
        <taxon>Elysia</taxon>
    </lineage>
</organism>
<gene>
    <name evidence="11" type="ORF">ElyMa_006336300</name>
</gene>
<evidence type="ECO:0000256" key="4">
    <source>
        <dbReference type="ARBA" id="ARBA00022833"/>
    </source>
</evidence>
<dbReference type="Pfam" id="PF00533">
    <property type="entry name" value="BRCT"/>
    <property type="match status" value="1"/>
</dbReference>